<dbReference type="Proteomes" id="UP000440578">
    <property type="component" value="Unassembled WGS sequence"/>
</dbReference>
<feature type="domain" description="PIF1/LRR1 pleckstrin homology" evidence="5">
    <location>
        <begin position="1"/>
        <end position="108"/>
    </location>
</feature>
<reference evidence="6 7" key="1">
    <citation type="submission" date="2019-07" db="EMBL/GenBank/DDBJ databases">
        <title>Draft genome assembly of a fouling barnacle, Amphibalanus amphitrite (Darwin, 1854): The first reference genome for Thecostraca.</title>
        <authorList>
            <person name="Kim W."/>
        </authorList>
    </citation>
    <scope>NUCLEOTIDE SEQUENCE [LARGE SCALE GENOMIC DNA]</scope>
    <source>
        <strain evidence="6">SNU_AA5</strain>
        <tissue evidence="6">Soma without cirri and trophi</tissue>
    </source>
</reference>
<organism evidence="6 7">
    <name type="scientific">Amphibalanus amphitrite</name>
    <name type="common">Striped barnacle</name>
    <name type="synonym">Balanus amphitrite</name>
    <dbReference type="NCBI Taxonomy" id="1232801"/>
    <lineage>
        <taxon>Eukaryota</taxon>
        <taxon>Metazoa</taxon>
        <taxon>Ecdysozoa</taxon>
        <taxon>Arthropoda</taxon>
        <taxon>Crustacea</taxon>
        <taxon>Multicrustacea</taxon>
        <taxon>Cirripedia</taxon>
        <taxon>Thoracica</taxon>
        <taxon>Thoracicalcarea</taxon>
        <taxon>Balanomorpha</taxon>
        <taxon>Balanoidea</taxon>
        <taxon>Balanidae</taxon>
        <taxon>Amphibalaninae</taxon>
        <taxon>Amphibalanus</taxon>
    </lineage>
</organism>
<proteinExistence type="predicted"/>
<keyword evidence="3" id="KW-0539">Nucleus</keyword>
<dbReference type="PANTHER" id="PTHR48051">
    <property type="match status" value="1"/>
</dbReference>
<evidence type="ECO:0000256" key="2">
    <source>
        <dbReference type="ARBA" id="ARBA00022737"/>
    </source>
</evidence>
<evidence type="ECO:0000256" key="4">
    <source>
        <dbReference type="SAM" id="MobiDB-lite"/>
    </source>
</evidence>
<keyword evidence="1" id="KW-0433">Leucine-rich repeat</keyword>
<dbReference type="InterPro" id="IPR057437">
    <property type="entry name" value="PIF1/LRR1_PH"/>
</dbReference>
<gene>
    <name evidence="6" type="primary">LRR1</name>
    <name evidence="6" type="ORF">FJT64_001464</name>
</gene>
<evidence type="ECO:0000259" key="5">
    <source>
        <dbReference type="Pfam" id="PF25344"/>
    </source>
</evidence>
<dbReference type="AlphaFoldDB" id="A0A6A4V2I4"/>
<dbReference type="SMART" id="SM00364">
    <property type="entry name" value="LRR_BAC"/>
    <property type="match status" value="5"/>
</dbReference>
<dbReference type="EMBL" id="VIIS01002197">
    <property type="protein sequence ID" value="KAF0287339.1"/>
    <property type="molecule type" value="Genomic_DNA"/>
</dbReference>
<dbReference type="Pfam" id="PF12799">
    <property type="entry name" value="LRR_4"/>
    <property type="match status" value="1"/>
</dbReference>
<dbReference type="InterPro" id="IPR050216">
    <property type="entry name" value="LRR_domain-containing"/>
</dbReference>
<feature type="region of interest" description="Disordered" evidence="4">
    <location>
        <begin position="100"/>
        <end position="130"/>
    </location>
</feature>
<dbReference type="InterPro" id="IPR001611">
    <property type="entry name" value="Leu-rich_rpt"/>
</dbReference>
<accession>A0A6A4V2I4</accession>
<dbReference type="SMART" id="SM00369">
    <property type="entry name" value="LRR_TYP"/>
    <property type="match status" value="5"/>
</dbReference>
<dbReference type="InterPro" id="IPR032675">
    <property type="entry name" value="LRR_dom_sf"/>
</dbReference>
<comment type="caution">
    <text evidence="6">The sequence shown here is derived from an EMBL/GenBank/DDBJ whole genome shotgun (WGS) entry which is preliminary data.</text>
</comment>
<keyword evidence="2" id="KW-0677">Repeat</keyword>
<keyword evidence="7" id="KW-1185">Reference proteome</keyword>
<dbReference type="GO" id="GO:0005737">
    <property type="term" value="C:cytoplasm"/>
    <property type="evidence" value="ECO:0007669"/>
    <property type="project" value="TreeGrafter"/>
</dbReference>
<dbReference type="SUPFAM" id="SSF52058">
    <property type="entry name" value="L domain-like"/>
    <property type="match status" value="1"/>
</dbReference>
<dbReference type="OrthoDB" id="17912at2759"/>
<dbReference type="Pfam" id="PF25344">
    <property type="entry name" value="PH_LRR1"/>
    <property type="match status" value="1"/>
</dbReference>
<evidence type="ECO:0000256" key="3">
    <source>
        <dbReference type="ARBA" id="ARBA00023242"/>
    </source>
</evidence>
<evidence type="ECO:0000256" key="1">
    <source>
        <dbReference type="ARBA" id="ARBA00022614"/>
    </source>
</evidence>
<dbReference type="InterPro" id="IPR003591">
    <property type="entry name" value="Leu-rich_rpt_typical-subtyp"/>
</dbReference>
<dbReference type="PROSITE" id="PS51450">
    <property type="entry name" value="LRR"/>
    <property type="match status" value="2"/>
</dbReference>
<dbReference type="InterPro" id="IPR025875">
    <property type="entry name" value="Leu-rich_rpt_4"/>
</dbReference>
<sequence length="365" mass="40030">MKLKCELQTVYRTGAGASQSSRKSQGLLVLSGRMPELLVTAYTPRNKRGLRYQVTSLTRVFTRHAAAGKTSLSFREPAHDLLVTGDPVHVRAFLAQLSGAARGQDSERPPPAAAPERVQPSQMGRPPTRLTARTSGEYVRAFPPGLQHLTANGIRLRRVEERLLRLSQLRSLDLSGNRLTRLPPIDRRLPQLCELRLSGNQLETLEPLTERPADSQLAYLDVSGNRLAALPDTLAFLTKLHFLNAAGNQLATLPECVTNLARLRVVNVSNNRLSWLPAQLERMELMEVDTHGNAGVEPVYEPCSDQPPSLEHLAAGAAVRRLGGRLPSAAELPLCLLELLVQCDRCRQCGRPCFAGEGGCESKKP</sequence>
<evidence type="ECO:0000313" key="7">
    <source>
        <dbReference type="Proteomes" id="UP000440578"/>
    </source>
</evidence>
<evidence type="ECO:0000313" key="6">
    <source>
        <dbReference type="EMBL" id="KAF0287339.1"/>
    </source>
</evidence>
<protein>
    <submittedName>
        <fullName evidence="6">Leucine-rich repeat protein 1</fullName>
    </submittedName>
</protein>
<dbReference type="PRINTS" id="PR00019">
    <property type="entry name" value="LEURICHRPT"/>
</dbReference>
<dbReference type="PANTHER" id="PTHR48051:SF1">
    <property type="entry name" value="RAS SUPPRESSOR PROTEIN 1"/>
    <property type="match status" value="1"/>
</dbReference>
<name>A0A6A4V2I4_AMPAM</name>
<dbReference type="Gene3D" id="3.80.10.10">
    <property type="entry name" value="Ribonuclease Inhibitor"/>
    <property type="match status" value="1"/>
</dbReference>